<organism evidence="1 2">
    <name type="scientific">Gymnopilus dilepis</name>
    <dbReference type="NCBI Taxonomy" id="231916"/>
    <lineage>
        <taxon>Eukaryota</taxon>
        <taxon>Fungi</taxon>
        <taxon>Dikarya</taxon>
        <taxon>Basidiomycota</taxon>
        <taxon>Agaricomycotina</taxon>
        <taxon>Agaricomycetes</taxon>
        <taxon>Agaricomycetidae</taxon>
        <taxon>Agaricales</taxon>
        <taxon>Agaricineae</taxon>
        <taxon>Hymenogastraceae</taxon>
        <taxon>Gymnopilus</taxon>
    </lineage>
</organism>
<gene>
    <name evidence="1" type="ORF">CVT26_000682</name>
</gene>
<evidence type="ECO:0008006" key="3">
    <source>
        <dbReference type="Google" id="ProtNLM"/>
    </source>
</evidence>
<name>A0A409W768_9AGAR</name>
<evidence type="ECO:0000313" key="1">
    <source>
        <dbReference type="EMBL" id="PPQ74380.1"/>
    </source>
</evidence>
<reference evidence="1 2" key="1">
    <citation type="journal article" date="2018" name="Evol. Lett.">
        <title>Horizontal gene cluster transfer increased hallucinogenic mushroom diversity.</title>
        <authorList>
            <person name="Reynolds H.T."/>
            <person name="Vijayakumar V."/>
            <person name="Gluck-Thaler E."/>
            <person name="Korotkin H.B."/>
            <person name="Matheny P.B."/>
            <person name="Slot J.C."/>
        </authorList>
    </citation>
    <scope>NUCLEOTIDE SEQUENCE [LARGE SCALE GENOMIC DNA]</scope>
    <source>
        <strain evidence="1 2">SRW20</strain>
    </source>
</reference>
<dbReference type="AlphaFoldDB" id="A0A409W768"/>
<comment type="caution">
    <text evidence="1">The sequence shown here is derived from an EMBL/GenBank/DDBJ whole genome shotgun (WGS) entry which is preliminary data.</text>
</comment>
<dbReference type="Proteomes" id="UP000284706">
    <property type="component" value="Unassembled WGS sequence"/>
</dbReference>
<proteinExistence type="predicted"/>
<dbReference type="InParanoid" id="A0A409W768"/>
<protein>
    <recommendedName>
        <fullName evidence="3">F-box domain-containing protein</fullName>
    </recommendedName>
</protein>
<dbReference type="OrthoDB" id="2939830at2759"/>
<sequence>MVSSLPRLRKLYLSSVQFDVRKLKHPIRVPNLTIIHDEDESWFRSHSREAIPALELFSGDALEKLTLLSRVHATGVLLGLMSQGFLLRLTDLTVMVNPEDVPVLYQFLEQCPTLAAIDVDILSTWDSVTAFPGTLTAKALPHLRSCRTQDCAVPSFISQRPVEKIGIRFYKYDTPYRMYDYFEEIIPTLLLTTGTIKDLDVGFIDLNPMIFSLITAQFPALRRLALAVWRSQLRQFEVDMEETFVSLSLATTTESRIPRVSHSGTDMLPSDVNVAYLEFLLWMALENVELPPSIEEIYFNLYIFVDEYHFRTTFKPDGHDENWGGVSSVVLLKRTYTFSKVHAIFEDLSIRHPTLQRVVVGKASVWELTWSRGLDNRWTWAGWKC</sequence>
<evidence type="ECO:0000313" key="2">
    <source>
        <dbReference type="Proteomes" id="UP000284706"/>
    </source>
</evidence>
<dbReference type="EMBL" id="NHYE01005344">
    <property type="protein sequence ID" value="PPQ74380.1"/>
    <property type="molecule type" value="Genomic_DNA"/>
</dbReference>
<keyword evidence="2" id="KW-1185">Reference proteome</keyword>
<accession>A0A409W768</accession>
<dbReference type="STRING" id="231916.A0A409W768"/>